<evidence type="ECO:0000256" key="2">
    <source>
        <dbReference type="ARBA" id="ARBA00010210"/>
    </source>
</evidence>
<keyword evidence="5 13" id="KW-0863">Zinc-finger</keyword>
<dbReference type="InParanoid" id="A0A674E329"/>
<evidence type="ECO:0000256" key="12">
    <source>
        <dbReference type="PIRSR" id="PIRSR628651-51"/>
    </source>
</evidence>
<feature type="compositionally biased region" description="Low complexity" evidence="15">
    <location>
        <begin position="193"/>
        <end position="203"/>
    </location>
</feature>
<reference evidence="17" key="2">
    <citation type="submission" date="2025-09" db="UniProtKB">
        <authorList>
            <consortium name="Ensembl"/>
        </authorList>
    </citation>
    <scope>IDENTIFICATION</scope>
</reference>
<dbReference type="Gene3D" id="3.30.40.10">
    <property type="entry name" value="Zinc/RING finger domain, C3HC4 (zinc finger)"/>
    <property type="match status" value="1"/>
</dbReference>
<dbReference type="InterPro" id="IPR001965">
    <property type="entry name" value="Znf_PHD"/>
</dbReference>
<dbReference type="PANTHER" id="PTHR10333:SF103">
    <property type="entry name" value="INHIBITOR OF GROWTH PROTEIN 3"/>
    <property type="match status" value="1"/>
</dbReference>
<evidence type="ECO:0000256" key="4">
    <source>
        <dbReference type="ARBA" id="ARBA00022723"/>
    </source>
</evidence>
<evidence type="ECO:0000256" key="7">
    <source>
        <dbReference type="ARBA" id="ARBA00022853"/>
    </source>
</evidence>
<feature type="binding site" evidence="12">
    <location>
        <position position="392"/>
    </location>
    <ligand>
        <name>Zn(2+)</name>
        <dbReference type="ChEBI" id="CHEBI:29105"/>
        <label>2</label>
    </ligand>
</feature>
<dbReference type="Gene3D" id="6.10.140.1740">
    <property type="match status" value="1"/>
</dbReference>
<dbReference type="InterPro" id="IPR019787">
    <property type="entry name" value="Znf_PHD-finger"/>
</dbReference>
<accession>A0A674E329</accession>
<comment type="similarity">
    <text evidence="2 14">Belongs to the ING family.</text>
</comment>
<comment type="function">
    <text evidence="14">Component of an histone acetyltransferase complex.</text>
</comment>
<dbReference type="InterPro" id="IPR011011">
    <property type="entry name" value="Znf_FYVE_PHD"/>
</dbReference>
<evidence type="ECO:0000313" key="18">
    <source>
        <dbReference type="Proteomes" id="UP000472277"/>
    </source>
</evidence>
<dbReference type="AlphaFoldDB" id="A0A674E329"/>
<dbReference type="Ensembl" id="ENSSTUT00000109804.1">
    <property type="protein sequence ID" value="ENSSTUP00000102388.1"/>
    <property type="gene ID" value="ENSSTUG00000045757.1"/>
</dbReference>
<dbReference type="GO" id="GO:0005634">
    <property type="term" value="C:nucleus"/>
    <property type="evidence" value="ECO:0007669"/>
    <property type="project" value="UniProtKB-SubCell"/>
</dbReference>
<feature type="binding site" evidence="12">
    <location>
        <position position="376"/>
    </location>
    <ligand>
        <name>Zn(2+)</name>
        <dbReference type="ChEBI" id="CHEBI:29105"/>
        <label>1</label>
    </ligand>
</feature>
<evidence type="ECO:0000256" key="1">
    <source>
        <dbReference type="ARBA" id="ARBA00004123"/>
    </source>
</evidence>
<dbReference type="InterPro" id="IPR019786">
    <property type="entry name" value="Zinc_finger_PHD-type_CS"/>
</dbReference>
<feature type="binding site" evidence="12">
    <location>
        <position position="417"/>
    </location>
    <ligand>
        <name>Zn(2+)</name>
        <dbReference type="ChEBI" id="CHEBI:29105"/>
        <label>2</label>
    </ligand>
</feature>
<dbReference type="PROSITE" id="PS01359">
    <property type="entry name" value="ZF_PHD_1"/>
    <property type="match status" value="1"/>
</dbReference>
<evidence type="ECO:0000256" key="9">
    <source>
        <dbReference type="ARBA" id="ARBA00023163"/>
    </source>
</evidence>
<evidence type="ECO:0000313" key="17">
    <source>
        <dbReference type="Ensembl" id="ENSSTUP00000102388.1"/>
    </source>
</evidence>
<feature type="compositionally biased region" description="Polar residues" evidence="15">
    <location>
        <begin position="181"/>
        <end position="192"/>
    </location>
</feature>
<dbReference type="GeneTree" id="ENSGT00940000156619"/>
<evidence type="ECO:0000256" key="10">
    <source>
        <dbReference type="ARBA" id="ARBA00023242"/>
    </source>
</evidence>
<dbReference type="CDD" id="cd15585">
    <property type="entry name" value="PHD_ING3"/>
    <property type="match status" value="1"/>
</dbReference>
<feature type="site" description="Histone H3K4me3 binding" evidence="11">
    <location>
        <position position="373"/>
    </location>
</feature>
<feature type="binding site" evidence="12">
    <location>
        <position position="398"/>
    </location>
    <ligand>
        <name>Zn(2+)</name>
        <dbReference type="ChEBI" id="CHEBI:29105"/>
        <label>1</label>
    </ligand>
</feature>
<dbReference type="PANTHER" id="PTHR10333">
    <property type="entry name" value="INHIBITOR OF GROWTH PROTEIN"/>
    <property type="match status" value="1"/>
</dbReference>
<reference evidence="17" key="1">
    <citation type="submission" date="2025-08" db="UniProtKB">
        <authorList>
            <consortium name="Ensembl"/>
        </authorList>
    </citation>
    <scope>IDENTIFICATION</scope>
</reference>
<dbReference type="GO" id="GO:0006325">
    <property type="term" value="P:chromatin organization"/>
    <property type="evidence" value="ECO:0007669"/>
    <property type="project" value="UniProtKB-KW"/>
</dbReference>
<dbReference type="SMART" id="SM01408">
    <property type="entry name" value="ING"/>
    <property type="match status" value="1"/>
</dbReference>
<feature type="domain" description="PHD-type" evidence="16">
    <location>
        <begin position="371"/>
        <end position="420"/>
    </location>
</feature>
<feature type="region of interest" description="Disordered" evidence="15">
    <location>
        <begin position="299"/>
        <end position="333"/>
    </location>
</feature>
<keyword evidence="6 12" id="KW-0862">Zinc</keyword>
<evidence type="ECO:0000256" key="8">
    <source>
        <dbReference type="ARBA" id="ARBA00023015"/>
    </source>
</evidence>
<dbReference type="FunCoup" id="A0A674E329">
    <property type="interactions" value="1822"/>
</dbReference>
<keyword evidence="3" id="KW-0341">Growth regulation</keyword>
<feature type="region of interest" description="Disordered" evidence="15">
    <location>
        <begin position="181"/>
        <end position="203"/>
    </location>
</feature>
<comment type="subunit">
    <text evidence="14">Component of an histone acetyltransferase complex. Interacts with H3K4me3 and to a lesser extent with H3K4me2.</text>
</comment>
<name>A0A674E329_SALTR</name>
<keyword evidence="8" id="KW-0805">Transcription regulation</keyword>
<dbReference type="OMA" id="RYEWFHY"/>
<dbReference type="FunFam" id="3.30.40.10:FF:000103">
    <property type="entry name" value="Inhibitor of growth protein"/>
    <property type="match status" value="1"/>
</dbReference>
<keyword evidence="18" id="KW-1185">Reference proteome</keyword>
<comment type="subcellular location">
    <subcellularLocation>
        <location evidence="1 14">Nucleus</location>
    </subcellularLocation>
</comment>
<dbReference type="SMART" id="SM00249">
    <property type="entry name" value="PHD"/>
    <property type="match status" value="1"/>
</dbReference>
<evidence type="ECO:0000256" key="3">
    <source>
        <dbReference type="ARBA" id="ARBA00022604"/>
    </source>
</evidence>
<dbReference type="PROSITE" id="PS50016">
    <property type="entry name" value="ZF_PHD_2"/>
    <property type="match status" value="1"/>
</dbReference>
<feature type="binding site" evidence="12">
    <location>
        <position position="414"/>
    </location>
    <ligand>
        <name>Zn(2+)</name>
        <dbReference type="ChEBI" id="CHEBI:29105"/>
        <label>2</label>
    </ligand>
</feature>
<evidence type="ECO:0000256" key="15">
    <source>
        <dbReference type="SAM" id="MobiDB-lite"/>
    </source>
</evidence>
<feature type="site" description="Histone H3K4me3 binding" evidence="11">
    <location>
        <position position="384"/>
    </location>
</feature>
<dbReference type="InterPro" id="IPR042020">
    <property type="entry name" value="ING3_PHD"/>
</dbReference>
<keyword evidence="9" id="KW-0804">Transcription</keyword>
<dbReference type="Pfam" id="PF12998">
    <property type="entry name" value="ING"/>
    <property type="match status" value="1"/>
</dbReference>
<gene>
    <name evidence="17" type="primary">ING3</name>
    <name evidence="17" type="synonym">LOC115180527</name>
</gene>
<dbReference type="GO" id="GO:0035267">
    <property type="term" value="C:NuA4 histone acetyltransferase complex"/>
    <property type="evidence" value="ECO:0007669"/>
    <property type="project" value="TreeGrafter"/>
</dbReference>
<protein>
    <recommendedName>
        <fullName evidence="14">Inhibitor of growth protein</fullName>
    </recommendedName>
</protein>
<dbReference type="CDD" id="cd16858">
    <property type="entry name" value="ING_ING3_Yng2p"/>
    <property type="match status" value="1"/>
</dbReference>
<evidence type="ECO:0000256" key="5">
    <source>
        <dbReference type="ARBA" id="ARBA00022771"/>
    </source>
</evidence>
<organism evidence="17 18">
    <name type="scientific">Salmo trutta</name>
    <name type="common">Brown trout</name>
    <dbReference type="NCBI Taxonomy" id="8032"/>
    <lineage>
        <taxon>Eukaryota</taxon>
        <taxon>Metazoa</taxon>
        <taxon>Chordata</taxon>
        <taxon>Craniata</taxon>
        <taxon>Vertebrata</taxon>
        <taxon>Euteleostomi</taxon>
        <taxon>Actinopterygii</taxon>
        <taxon>Neopterygii</taxon>
        <taxon>Teleostei</taxon>
        <taxon>Protacanthopterygii</taxon>
        <taxon>Salmoniformes</taxon>
        <taxon>Salmonidae</taxon>
        <taxon>Salmoninae</taxon>
        <taxon>Salmo</taxon>
    </lineage>
</organism>
<feature type="site" description="Histone H3K4me3 binding" evidence="11">
    <location>
        <position position="396"/>
    </location>
</feature>
<dbReference type="SUPFAM" id="SSF57903">
    <property type="entry name" value="FYVE/PHD zinc finger"/>
    <property type="match status" value="1"/>
</dbReference>
<feature type="binding site" evidence="12">
    <location>
        <position position="387"/>
    </location>
    <ligand>
        <name>Zn(2+)</name>
        <dbReference type="ChEBI" id="CHEBI:29105"/>
        <label>2</label>
    </ligand>
</feature>
<feature type="site" description="Histone H3K4me3 binding" evidence="11">
    <location>
        <position position="388"/>
    </location>
</feature>
<evidence type="ECO:0000256" key="14">
    <source>
        <dbReference type="RuleBase" id="RU361213"/>
    </source>
</evidence>
<keyword evidence="7 14" id="KW-0156">Chromatin regulator</keyword>
<evidence type="ECO:0000256" key="11">
    <source>
        <dbReference type="PIRSR" id="PIRSR628651-50"/>
    </source>
</evidence>
<evidence type="ECO:0000259" key="16">
    <source>
        <dbReference type="PROSITE" id="PS50016"/>
    </source>
</evidence>
<feature type="compositionally biased region" description="Low complexity" evidence="15">
    <location>
        <begin position="319"/>
        <end position="333"/>
    </location>
</feature>
<proteinExistence type="inferred from homology"/>
<dbReference type="InterPro" id="IPR024610">
    <property type="entry name" value="ING_N_histone-binding"/>
</dbReference>
<keyword evidence="10 14" id="KW-0539">Nucleus</keyword>
<dbReference type="Proteomes" id="UP000472277">
    <property type="component" value="Chromosome 40"/>
</dbReference>
<dbReference type="InterPro" id="IPR028651">
    <property type="entry name" value="ING_fam"/>
</dbReference>
<sequence length="429" mass="47477">MLYLEDYLEMIEQLPMDLRDRFTEMREMDLQVQNAMDQLEQRVNEFFVNAKKNKPEWREEQMGVIKKDYYKALEDADEKVQLANQIYDLVDRHLRKLDQELAKFKMELEADNAGITEILERRESLSITTPTLSITTPQKPHPLHLNSLGPRKYTTQPSHHTTEHVPEKKFKSEALLSTLTSDASKENTPGCRTNSTTSASNNVYSVNSSQPLASYNLSSLPAGPGAGAGAITMAAAQAVQATAQMKEGRRTSSLKASYEAIKNNDFQLGREFSLTSRDTTGAYSTSALANTLTQTLTPAGSAIASDSRGGRKTKGNTKSSNHQSSSSSSSSSLSSCSSSSALAQELAQQASALPESETNNQVDWTYDPNEPRYCICNQVSYGEMVGCDNQDCPIEWFHYGCVGLTEAPKGKWYCPQCTAAMKRRGSRHK</sequence>
<comment type="domain">
    <text evidence="14">The PHD-type zinc finger mediates the binding to H3K4me3.</text>
</comment>
<feature type="binding site" evidence="12">
    <location>
        <position position="374"/>
    </location>
    <ligand>
        <name>Zn(2+)</name>
        <dbReference type="ChEBI" id="CHEBI:29105"/>
        <label>1</label>
    </ligand>
</feature>
<evidence type="ECO:0000256" key="6">
    <source>
        <dbReference type="ARBA" id="ARBA00022833"/>
    </source>
</evidence>
<feature type="binding site" evidence="12">
    <location>
        <position position="401"/>
    </location>
    <ligand>
        <name>Zn(2+)</name>
        <dbReference type="ChEBI" id="CHEBI:29105"/>
        <label>1</label>
    </ligand>
</feature>
<keyword evidence="4 12" id="KW-0479">Metal-binding</keyword>
<dbReference type="InterPro" id="IPR013083">
    <property type="entry name" value="Znf_RING/FYVE/PHD"/>
</dbReference>
<evidence type="ECO:0000256" key="13">
    <source>
        <dbReference type="PROSITE-ProRule" id="PRU00146"/>
    </source>
</evidence>
<dbReference type="GO" id="GO:0008270">
    <property type="term" value="F:zinc ion binding"/>
    <property type="evidence" value="ECO:0007669"/>
    <property type="project" value="UniProtKB-KW"/>
</dbReference>